<dbReference type="KEGG" id="fax:FUAX_53880"/>
<organism evidence="2 3">
    <name type="scientific">Fulvitalea axinellae</name>
    <dbReference type="NCBI Taxonomy" id="1182444"/>
    <lineage>
        <taxon>Bacteria</taxon>
        <taxon>Pseudomonadati</taxon>
        <taxon>Bacteroidota</taxon>
        <taxon>Cytophagia</taxon>
        <taxon>Cytophagales</taxon>
        <taxon>Persicobacteraceae</taxon>
        <taxon>Fulvitalea</taxon>
    </lineage>
</organism>
<keyword evidence="2" id="KW-0614">Plasmid</keyword>
<dbReference type="RefSeq" id="WP_338396184.1">
    <property type="nucleotide sequence ID" value="NZ_AP025323.1"/>
</dbReference>
<dbReference type="InterPro" id="IPR053136">
    <property type="entry name" value="UTP_pyrophosphatase-like"/>
</dbReference>
<dbReference type="InterPro" id="IPR002725">
    <property type="entry name" value="YgjP-like_metallopeptidase"/>
</dbReference>
<proteinExistence type="predicted"/>
<dbReference type="PANTHER" id="PTHR30399:SF1">
    <property type="entry name" value="UTP PYROPHOSPHATASE"/>
    <property type="match status" value="1"/>
</dbReference>
<geneLocation type="plasmid" evidence="2 3">
    <name>pFA9</name>
</geneLocation>
<evidence type="ECO:0000313" key="2">
    <source>
        <dbReference type="EMBL" id="BDD12956.1"/>
    </source>
</evidence>
<feature type="domain" description="YgjP-like metallopeptidase" evidence="1">
    <location>
        <begin position="25"/>
        <end position="221"/>
    </location>
</feature>
<gene>
    <name evidence="2" type="ORF">FUAX_53880</name>
</gene>
<reference evidence="2 3" key="1">
    <citation type="submission" date="2021-12" db="EMBL/GenBank/DDBJ databases">
        <title>Genome sequencing of bacteria with rrn-lacking chromosome and rrn-plasmid.</title>
        <authorList>
            <person name="Anda M."/>
            <person name="Iwasaki W."/>
        </authorList>
    </citation>
    <scope>NUCLEOTIDE SEQUENCE [LARGE SCALE GENOMIC DNA]</scope>
    <source>
        <strain evidence="2 3">DSM 100852</strain>
        <plasmid evidence="2 3">pFA9</plasmid>
    </source>
</reference>
<dbReference type="EMBL" id="AP025323">
    <property type="protein sequence ID" value="BDD12956.1"/>
    <property type="molecule type" value="Genomic_DNA"/>
</dbReference>
<dbReference type="AlphaFoldDB" id="A0AAU9DIJ2"/>
<dbReference type="CDD" id="cd07344">
    <property type="entry name" value="M48_yhfN_like"/>
    <property type="match status" value="1"/>
</dbReference>
<keyword evidence="3" id="KW-1185">Reference proteome</keyword>
<evidence type="ECO:0000313" key="3">
    <source>
        <dbReference type="Proteomes" id="UP001348817"/>
    </source>
</evidence>
<evidence type="ECO:0000259" key="1">
    <source>
        <dbReference type="Pfam" id="PF01863"/>
    </source>
</evidence>
<dbReference type="REBASE" id="763667">
    <property type="entry name" value="S2.Fax2ORF54400P"/>
</dbReference>
<dbReference type="PANTHER" id="PTHR30399">
    <property type="entry name" value="UNCHARACTERIZED PROTEIN YGJP"/>
    <property type="match status" value="1"/>
</dbReference>
<sequence>MPSVAYGKTRIDYEIRLEKDLKHDYIQVEQGMPVLYRTSATEEREADKAVLKRARWIIQKLKLVAEPLQERLRTGSRLPYFGRRYYVDLRIGEENRMEFTGGKINIRIKTDNEDDLENITRDFYREKCEAKIRKRFAKWSDQTGLEARELIFRKVEKRWGSCSNDDRILINTEAAKLPWALIDYLIVHELCHLRHKDHTKAFWKMVEQYMPDYMERDRQLDFMAY</sequence>
<protein>
    <recommendedName>
        <fullName evidence="1">YgjP-like metallopeptidase domain-containing protein</fullName>
    </recommendedName>
</protein>
<dbReference type="Pfam" id="PF01863">
    <property type="entry name" value="YgjP-like"/>
    <property type="match status" value="1"/>
</dbReference>
<dbReference type="Gene3D" id="3.30.2010.10">
    <property type="entry name" value="Metalloproteases ('zincins'), catalytic domain"/>
    <property type="match status" value="1"/>
</dbReference>
<dbReference type="Proteomes" id="UP001348817">
    <property type="component" value="Plasmid pFA9"/>
</dbReference>
<accession>A0AAU9DIJ2</accession>
<name>A0AAU9DIJ2_9BACT</name>